<evidence type="ECO:0000313" key="2">
    <source>
        <dbReference type="Proteomes" id="UP000054564"/>
    </source>
</evidence>
<dbReference type="EMBL" id="AJIL01009521">
    <property type="protein sequence ID" value="KNE86473.1"/>
    <property type="molecule type" value="Genomic_DNA"/>
</dbReference>
<accession>A0A0L0UHJ6</accession>
<feature type="non-terminal residue" evidence="1">
    <location>
        <position position="124"/>
    </location>
</feature>
<evidence type="ECO:0000313" key="1">
    <source>
        <dbReference type="EMBL" id="KNE86473.1"/>
    </source>
</evidence>
<keyword evidence="2" id="KW-1185">Reference proteome</keyword>
<sequence>MITGGNFLMCPSLDAFNAMGNLVGSPPLMINETTLTLEHVMEKLDAIEKKMLTEDHIENMDKKMHNFATNIGSKAGEVFKLLKEKGTVIHERIEESPSWIDKLEEIFSNLSTTFAPAKTIKKTP</sequence>
<comment type="caution">
    <text evidence="1">The sequence shown here is derived from an EMBL/GenBank/DDBJ whole genome shotgun (WGS) entry which is preliminary data.</text>
</comment>
<proteinExistence type="predicted"/>
<dbReference type="Proteomes" id="UP000054564">
    <property type="component" value="Unassembled WGS sequence"/>
</dbReference>
<organism evidence="1 2">
    <name type="scientific">Puccinia striiformis f. sp. tritici PST-78</name>
    <dbReference type="NCBI Taxonomy" id="1165861"/>
    <lineage>
        <taxon>Eukaryota</taxon>
        <taxon>Fungi</taxon>
        <taxon>Dikarya</taxon>
        <taxon>Basidiomycota</taxon>
        <taxon>Pucciniomycotina</taxon>
        <taxon>Pucciniomycetes</taxon>
        <taxon>Pucciniales</taxon>
        <taxon>Pucciniaceae</taxon>
        <taxon>Puccinia</taxon>
    </lineage>
</organism>
<reference evidence="2" key="1">
    <citation type="submission" date="2014-03" db="EMBL/GenBank/DDBJ databases">
        <title>The Genome Sequence of Puccinia striiformis f. sp. tritici PST-78.</title>
        <authorList>
            <consortium name="The Broad Institute Genome Sequencing Platform"/>
            <person name="Cuomo C."/>
            <person name="Hulbert S."/>
            <person name="Chen X."/>
            <person name="Walker B."/>
            <person name="Young S.K."/>
            <person name="Zeng Q."/>
            <person name="Gargeya S."/>
            <person name="Fitzgerald M."/>
            <person name="Haas B."/>
            <person name="Abouelleil A."/>
            <person name="Alvarado L."/>
            <person name="Arachchi H.M."/>
            <person name="Berlin A.M."/>
            <person name="Chapman S.B."/>
            <person name="Goldberg J."/>
            <person name="Griggs A."/>
            <person name="Gujja S."/>
            <person name="Hansen M."/>
            <person name="Howarth C."/>
            <person name="Imamovic A."/>
            <person name="Larimer J."/>
            <person name="McCowan C."/>
            <person name="Montmayeur A."/>
            <person name="Murphy C."/>
            <person name="Neiman D."/>
            <person name="Pearson M."/>
            <person name="Priest M."/>
            <person name="Roberts A."/>
            <person name="Saif S."/>
            <person name="Shea T."/>
            <person name="Sisk P."/>
            <person name="Sykes S."/>
            <person name="Wortman J."/>
            <person name="Nusbaum C."/>
            <person name="Birren B."/>
        </authorList>
    </citation>
    <scope>NUCLEOTIDE SEQUENCE [LARGE SCALE GENOMIC DNA]</scope>
    <source>
        <strain evidence="2">race PST-78</strain>
    </source>
</reference>
<name>A0A0L0UHJ6_9BASI</name>
<gene>
    <name evidence="1" type="ORF">PSTG_20166</name>
</gene>
<dbReference type="AlphaFoldDB" id="A0A0L0UHJ6"/>
<protein>
    <submittedName>
        <fullName evidence="1">Uncharacterized protein</fullName>
    </submittedName>
</protein>